<dbReference type="SUPFAM" id="SSF53474">
    <property type="entry name" value="alpha/beta-Hydrolases"/>
    <property type="match status" value="1"/>
</dbReference>
<keyword evidence="2" id="KW-0378">Hydrolase</keyword>
<name>A0ABX0XZM4_9ACTN</name>
<dbReference type="InterPro" id="IPR000073">
    <property type="entry name" value="AB_hydrolase_1"/>
</dbReference>
<dbReference type="InterPro" id="IPR029058">
    <property type="entry name" value="AB_hydrolase_fold"/>
</dbReference>
<dbReference type="EMBL" id="JAATVY010000007">
    <property type="protein sequence ID" value="NJC70655.1"/>
    <property type="molecule type" value="Genomic_DNA"/>
</dbReference>
<comment type="caution">
    <text evidence="2">The sequence shown here is derived from an EMBL/GenBank/DDBJ whole genome shotgun (WGS) entry which is preliminary data.</text>
</comment>
<dbReference type="GO" id="GO:0016787">
    <property type="term" value="F:hydrolase activity"/>
    <property type="evidence" value="ECO:0007669"/>
    <property type="project" value="UniProtKB-KW"/>
</dbReference>
<protein>
    <submittedName>
        <fullName evidence="2">Alpha/beta hydrolase</fullName>
    </submittedName>
</protein>
<reference evidence="2 3" key="1">
    <citation type="submission" date="2020-03" db="EMBL/GenBank/DDBJ databases">
        <title>WGS of the type strain of Planosporangium spp.</title>
        <authorList>
            <person name="Thawai C."/>
        </authorList>
    </citation>
    <scope>NUCLEOTIDE SEQUENCE [LARGE SCALE GENOMIC DNA]</scope>
    <source>
        <strain evidence="2 3">TBRC 5610</strain>
    </source>
</reference>
<keyword evidence="3" id="KW-1185">Reference proteome</keyword>
<dbReference type="PROSITE" id="PS51257">
    <property type="entry name" value="PROKAR_LIPOPROTEIN"/>
    <property type="match status" value="1"/>
</dbReference>
<feature type="domain" description="AB hydrolase-1" evidence="1">
    <location>
        <begin position="19"/>
        <end position="246"/>
    </location>
</feature>
<organism evidence="2 3">
    <name type="scientific">Planosporangium thailandense</name>
    <dbReference type="NCBI Taxonomy" id="765197"/>
    <lineage>
        <taxon>Bacteria</taxon>
        <taxon>Bacillati</taxon>
        <taxon>Actinomycetota</taxon>
        <taxon>Actinomycetes</taxon>
        <taxon>Micromonosporales</taxon>
        <taxon>Micromonosporaceae</taxon>
        <taxon>Planosporangium</taxon>
    </lineage>
</organism>
<accession>A0ABX0XZM4</accession>
<dbReference type="Gene3D" id="3.40.50.1820">
    <property type="entry name" value="alpha/beta hydrolase"/>
    <property type="match status" value="1"/>
</dbReference>
<evidence type="ECO:0000259" key="1">
    <source>
        <dbReference type="Pfam" id="PF12697"/>
    </source>
</evidence>
<proteinExistence type="predicted"/>
<gene>
    <name evidence="2" type="ORF">HC031_13165</name>
</gene>
<dbReference type="PANTHER" id="PTHR43689">
    <property type="entry name" value="HYDROLASE"/>
    <property type="match status" value="1"/>
</dbReference>
<dbReference type="Proteomes" id="UP000722989">
    <property type="component" value="Unassembled WGS sequence"/>
</dbReference>
<evidence type="ECO:0000313" key="3">
    <source>
        <dbReference type="Proteomes" id="UP000722989"/>
    </source>
</evidence>
<sequence>MTEPVRHEAAGPPRGRALALHGLGSGAGCWTPLRTLRRDDLELWTVDLPWSGECAEWAGRRPATAALRDAFEAVEHPVDLVIAHSFGANVLLEMLATDIAAGRDPVDRFGLRGLLLVAPLYRRSRDEFTWDEMPAYLSRFGNAMAEGVRVHSTRRRNRDLQAAMADRVCQRVGPYGWLEFFGTYLRTPMLRTDLLDLPCRVLVGTDDRAAPPNEAAALVAALPTATLCRIADCGHFPMLQRPQDFATEVDRFFRSLGVRSGSAGADTSGRPPYR</sequence>
<dbReference type="Pfam" id="PF12697">
    <property type="entry name" value="Abhydrolase_6"/>
    <property type="match status" value="1"/>
</dbReference>
<dbReference type="RefSeq" id="WP_167925555.1">
    <property type="nucleotide sequence ID" value="NZ_JAATVY010000007.1"/>
</dbReference>
<dbReference type="PANTHER" id="PTHR43689:SF8">
    <property type="entry name" value="ALPHA_BETA-HYDROLASES SUPERFAMILY PROTEIN"/>
    <property type="match status" value="1"/>
</dbReference>
<evidence type="ECO:0000313" key="2">
    <source>
        <dbReference type="EMBL" id="NJC70655.1"/>
    </source>
</evidence>